<gene>
    <name evidence="3" type="ORF">LPB072_11350</name>
    <name evidence="4" type="ORF">LPB72_09970</name>
</gene>
<dbReference type="EMBL" id="LVWD01000013">
    <property type="protein sequence ID" value="OAD41643.1"/>
    <property type="molecule type" value="Genomic_DNA"/>
</dbReference>
<name>A0A167HRM5_9BURK</name>
<reference evidence="4 5" key="1">
    <citation type="submission" date="2016-02" db="EMBL/GenBank/DDBJ databases">
        <title>Draft genome sequence of Hydrogenophaga sp. LPB0072.</title>
        <authorList>
            <person name="Shin S.-K."/>
            <person name="Yi H."/>
        </authorList>
    </citation>
    <scope>NUCLEOTIDE SEQUENCE [LARGE SCALE GENOMIC DNA]</scope>
    <source>
        <strain evidence="4 5">LPB0072</strain>
    </source>
</reference>
<protein>
    <recommendedName>
        <fullName evidence="7">Transporter</fullName>
    </recommendedName>
</protein>
<evidence type="ECO:0008006" key="7">
    <source>
        <dbReference type="Google" id="ProtNLM"/>
    </source>
</evidence>
<evidence type="ECO:0000313" key="3">
    <source>
        <dbReference type="EMBL" id="AOW13359.1"/>
    </source>
</evidence>
<dbReference type="InterPro" id="IPR010131">
    <property type="entry name" value="MdtP/NodT-like"/>
</dbReference>
<dbReference type="Proteomes" id="UP000185657">
    <property type="component" value="Unassembled WGS sequence"/>
</dbReference>
<dbReference type="PANTHER" id="PTHR30203:SF24">
    <property type="entry name" value="BLR4935 PROTEIN"/>
    <property type="match status" value="1"/>
</dbReference>
<evidence type="ECO:0000256" key="1">
    <source>
        <dbReference type="ARBA" id="ARBA00007613"/>
    </source>
</evidence>
<dbReference type="STRING" id="1763535.LPB072_11350"/>
<dbReference type="Gene3D" id="1.20.1600.10">
    <property type="entry name" value="Outer membrane efflux proteins (OEP)"/>
    <property type="match status" value="1"/>
</dbReference>
<dbReference type="PANTHER" id="PTHR30203">
    <property type="entry name" value="OUTER MEMBRANE CATION EFFLUX PROTEIN"/>
    <property type="match status" value="1"/>
</dbReference>
<accession>A0A167HRM5</accession>
<keyword evidence="5" id="KW-1185">Reference proteome</keyword>
<feature type="region of interest" description="Disordered" evidence="2">
    <location>
        <begin position="384"/>
        <end position="403"/>
    </location>
</feature>
<dbReference type="Pfam" id="PF02321">
    <property type="entry name" value="OEP"/>
    <property type="match status" value="1"/>
</dbReference>
<evidence type="ECO:0000313" key="4">
    <source>
        <dbReference type="EMBL" id="OAD41643.1"/>
    </source>
</evidence>
<dbReference type="AlphaFoldDB" id="A0A167HRM5"/>
<evidence type="ECO:0000313" key="6">
    <source>
        <dbReference type="Proteomes" id="UP000185680"/>
    </source>
</evidence>
<reference evidence="3 6" key="2">
    <citation type="submission" date="2016-10" db="EMBL/GenBank/DDBJ databases">
        <title>Hydorgenophaga sp. LPB0072 isolated from gastropod.</title>
        <authorList>
            <person name="Kim E."/>
            <person name="Yi H."/>
        </authorList>
    </citation>
    <scope>NUCLEOTIDE SEQUENCE [LARGE SCALE GENOMIC DNA]</scope>
    <source>
        <strain evidence="3 6">LPB0072</strain>
    </source>
</reference>
<dbReference type="KEGG" id="hyl:LPB072_11350"/>
<dbReference type="EMBL" id="CP017476">
    <property type="protein sequence ID" value="AOW13359.1"/>
    <property type="molecule type" value="Genomic_DNA"/>
</dbReference>
<organism evidence="3 6">
    <name type="scientific">Hydrogenophaga crassostreae</name>
    <dbReference type="NCBI Taxonomy" id="1763535"/>
    <lineage>
        <taxon>Bacteria</taxon>
        <taxon>Pseudomonadati</taxon>
        <taxon>Pseudomonadota</taxon>
        <taxon>Betaproteobacteria</taxon>
        <taxon>Burkholderiales</taxon>
        <taxon>Comamonadaceae</taxon>
        <taxon>Hydrogenophaga</taxon>
    </lineage>
</organism>
<evidence type="ECO:0000256" key="2">
    <source>
        <dbReference type="SAM" id="MobiDB-lite"/>
    </source>
</evidence>
<evidence type="ECO:0000313" key="5">
    <source>
        <dbReference type="Proteomes" id="UP000185657"/>
    </source>
</evidence>
<dbReference type="InterPro" id="IPR003423">
    <property type="entry name" value="OMP_efflux"/>
</dbReference>
<comment type="similarity">
    <text evidence="1">Belongs to the outer membrane factor (OMF) (TC 1.B.17) family.</text>
</comment>
<proteinExistence type="inferred from homology"/>
<dbReference type="Proteomes" id="UP000185680">
    <property type="component" value="Chromosome"/>
</dbReference>
<dbReference type="GO" id="GO:0015562">
    <property type="term" value="F:efflux transmembrane transporter activity"/>
    <property type="evidence" value="ECO:0007669"/>
    <property type="project" value="InterPro"/>
</dbReference>
<sequence>MDAALARSETIKSQDAATRAAREMAVSAGRRPDPVLRLSLNNLPIEGPMRYSLTGERMTMRSVEIMQSFTGSEKRQARSLRYEREAEFASSTRSMQGSKLLAQTARAWFDRYFQEQMLELLQLQREEADRVKEAVESAYRSGRSSQADVLIAHTAIARIDDRLHEARADFSNANALLRRWVGDVASQPLGLLPKIDRTRLVESQLNDDLDRHPDIAVMNARERVALADVEIAKQERSADWSWSLMYSKRGNQYGDMVSLGASIPLQWDQARKQDRELVARLERVEQVRSEREEMRRERLFEVQRLLASWRSGLSRLADYDKTLIPLASERVQALEAAFRGGKAPLAAIFDAQRMVVDTQLERLRIQKQAAAWWADLEYLIPQNQSGHGPTASAPNQPTQEQKP</sequence>
<dbReference type="SUPFAM" id="SSF56954">
    <property type="entry name" value="Outer membrane efflux proteins (OEP)"/>
    <property type="match status" value="1"/>
</dbReference>